<evidence type="ECO:0000313" key="3">
    <source>
        <dbReference type="Proteomes" id="UP001465331"/>
    </source>
</evidence>
<protein>
    <submittedName>
        <fullName evidence="2">DUF2721 domain-containing protein</fullName>
    </submittedName>
</protein>
<dbReference type="Pfam" id="PF11026">
    <property type="entry name" value="DUF2721"/>
    <property type="match status" value="1"/>
</dbReference>
<feature type="transmembrane region" description="Helical" evidence="1">
    <location>
        <begin position="111"/>
        <end position="134"/>
    </location>
</feature>
<keyword evidence="1" id="KW-0812">Transmembrane</keyword>
<evidence type="ECO:0000256" key="1">
    <source>
        <dbReference type="SAM" id="Phobius"/>
    </source>
</evidence>
<dbReference type="EMBL" id="JBEPIJ010000008">
    <property type="protein sequence ID" value="MES0874033.1"/>
    <property type="molecule type" value="Genomic_DNA"/>
</dbReference>
<feature type="transmembrane region" description="Helical" evidence="1">
    <location>
        <begin position="12"/>
        <end position="37"/>
    </location>
</feature>
<accession>A0ABV2A9V0</accession>
<keyword evidence="1" id="KW-0472">Membrane</keyword>
<dbReference type="InterPro" id="IPR021279">
    <property type="entry name" value="DUF2721"/>
</dbReference>
<comment type="caution">
    <text evidence="2">The sequence shown here is derived from an EMBL/GenBank/DDBJ whole genome shotgun (WGS) entry which is preliminary data.</text>
</comment>
<evidence type="ECO:0000313" key="2">
    <source>
        <dbReference type="EMBL" id="MES0874033.1"/>
    </source>
</evidence>
<sequence>MANPFGGGDVSTVAHAIQLAVAPAFLLTGVGATLNVMASRLARVVDRARILEQRLDGIRGAERDQVLAELGTLARRAKLIGRAIGLCTFAALAVATVIIVLFFGAVTPVRVSAPVALLFIVAMLALILALLLFLREVFLATRSLRIGGRQT</sequence>
<name>A0ABV2A9V0_9GAMM</name>
<keyword evidence="1" id="KW-1133">Transmembrane helix</keyword>
<gene>
    <name evidence="2" type="ORF">ABSH63_08460</name>
</gene>
<dbReference type="Proteomes" id="UP001465331">
    <property type="component" value="Unassembled WGS sequence"/>
</dbReference>
<proteinExistence type="predicted"/>
<organism evidence="2 3">
    <name type="scientific">Sinimarinibacterium thermocellulolyticum</name>
    <dbReference type="NCBI Taxonomy" id="3170016"/>
    <lineage>
        <taxon>Bacteria</taxon>
        <taxon>Pseudomonadati</taxon>
        <taxon>Pseudomonadota</taxon>
        <taxon>Gammaproteobacteria</taxon>
        <taxon>Nevskiales</taxon>
        <taxon>Nevskiaceae</taxon>
        <taxon>Sinimarinibacterium</taxon>
    </lineage>
</organism>
<reference evidence="2 3" key="1">
    <citation type="submission" date="2024-06" db="EMBL/GenBank/DDBJ databases">
        <authorList>
            <person name="Li Z."/>
            <person name="Jiang Y."/>
        </authorList>
    </citation>
    <scope>NUCLEOTIDE SEQUENCE [LARGE SCALE GENOMIC DNA]</scope>
    <source>
        <strain evidence="2 3">HSW-8</strain>
    </source>
</reference>
<keyword evidence="3" id="KW-1185">Reference proteome</keyword>
<dbReference type="RefSeq" id="WP_352888978.1">
    <property type="nucleotide sequence ID" value="NZ_JBEPIJ010000008.1"/>
</dbReference>
<feature type="transmembrane region" description="Helical" evidence="1">
    <location>
        <begin position="83"/>
        <end position="105"/>
    </location>
</feature>